<feature type="region of interest" description="Disordered" evidence="5">
    <location>
        <begin position="73"/>
        <end position="95"/>
    </location>
</feature>
<dbReference type="Proteomes" id="UP000076738">
    <property type="component" value="Unassembled WGS sequence"/>
</dbReference>
<dbReference type="InterPro" id="IPR011990">
    <property type="entry name" value="TPR-like_helical_dom_sf"/>
</dbReference>
<evidence type="ECO:0000256" key="2">
    <source>
        <dbReference type="ARBA" id="ARBA00022737"/>
    </source>
</evidence>
<feature type="region of interest" description="Disordered" evidence="5">
    <location>
        <begin position="209"/>
        <end position="251"/>
    </location>
</feature>
<feature type="compositionally biased region" description="Low complexity" evidence="5">
    <location>
        <begin position="233"/>
        <end position="243"/>
    </location>
</feature>
<evidence type="ECO:0000313" key="8">
    <source>
        <dbReference type="Proteomes" id="UP000076738"/>
    </source>
</evidence>
<dbReference type="Gene3D" id="1.10.260.100">
    <property type="match status" value="1"/>
</dbReference>
<dbReference type="AlphaFoldDB" id="A0A167FKC2"/>
<reference evidence="7 8" key="1">
    <citation type="journal article" date="2016" name="Mol. Biol. Evol.">
        <title>Comparative Genomics of Early-Diverging Mushroom-Forming Fungi Provides Insights into the Origins of Lignocellulose Decay Capabilities.</title>
        <authorList>
            <person name="Nagy L.G."/>
            <person name="Riley R."/>
            <person name="Tritt A."/>
            <person name="Adam C."/>
            <person name="Daum C."/>
            <person name="Floudas D."/>
            <person name="Sun H."/>
            <person name="Yadav J.S."/>
            <person name="Pangilinan J."/>
            <person name="Larsson K.H."/>
            <person name="Matsuura K."/>
            <person name="Barry K."/>
            <person name="Labutti K."/>
            <person name="Kuo R."/>
            <person name="Ohm R.A."/>
            <person name="Bhattacharya S.S."/>
            <person name="Shirouzu T."/>
            <person name="Yoshinaga Y."/>
            <person name="Martin F.M."/>
            <person name="Grigoriev I.V."/>
            <person name="Hibbett D.S."/>
        </authorList>
    </citation>
    <scope>NUCLEOTIDE SEQUENCE [LARGE SCALE GENOMIC DNA]</scope>
    <source>
        <strain evidence="7 8">TUFC12733</strain>
    </source>
</reference>
<dbReference type="Pfam" id="PF00515">
    <property type="entry name" value="TPR_1"/>
    <property type="match status" value="1"/>
</dbReference>
<organism evidence="7 8">
    <name type="scientific">Calocera viscosa (strain TUFC12733)</name>
    <dbReference type="NCBI Taxonomy" id="1330018"/>
    <lineage>
        <taxon>Eukaryota</taxon>
        <taxon>Fungi</taxon>
        <taxon>Dikarya</taxon>
        <taxon>Basidiomycota</taxon>
        <taxon>Agaricomycotina</taxon>
        <taxon>Dacrymycetes</taxon>
        <taxon>Dacrymycetales</taxon>
        <taxon>Dacrymycetaceae</taxon>
        <taxon>Calocera</taxon>
    </lineage>
</organism>
<evidence type="ECO:0000256" key="5">
    <source>
        <dbReference type="SAM" id="MobiDB-lite"/>
    </source>
</evidence>
<evidence type="ECO:0000259" key="6">
    <source>
        <dbReference type="Pfam" id="PF16546"/>
    </source>
</evidence>
<gene>
    <name evidence="7" type="ORF">CALVIDRAFT_543451</name>
</gene>
<dbReference type="PANTHER" id="PTHR45831:SF2">
    <property type="entry name" value="LD24721P"/>
    <property type="match status" value="1"/>
</dbReference>
<comment type="similarity">
    <text evidence="1">Belongs to the SGT family.</text>
</comment>
<dbReference type="Gene3D" id="1.25.40.10">
    <property type="entry name" value="Tetratricopeptide repeat domain"/>
    <property type="match status" value="1"/>
</dbReference>
<proteinExistence type="inferred from homology"/>
<dbReference type="GO" id="GO:0060090">
    <property type="term" value="F:molecular adaptor activity"/>
    <property type="evidence" value="ECO:0007669"/>
    <property type="project" value="TreeGrafter"/>
</dbReference>
<evidence type="ECO:0000256" key="4">
    <source>
        <dbReference type="PROSITE-ProRule" id="PRU00339"/>
    </source>
</evidence>
<dbReference type="SMART" id="SM00028">
    <property type="entry name" value="TPR"/>
    <property type="match status" value="3"/>
</dbReference>
<feature type="compositionally biased region" description="Acidic residues" evidence="5">
    <location>
        <begin position="215"/>
        <end position="229"/>
    </location>
</feature>
<keyword evidence="2" id="KW-0677">Repeat</keyword>
<evidence type="ECO:0000313" key="7">
    <source>
        <dbReference type="EMBL" id="KZO89585.1"/>
    </source>
</evidence>
<dbReference type="GO" id="GO:0006620">
    <property type="term" value="P:post-translational protein targeting to endoplasmic reticulum membrane"/>
    <property type="evidence" value="ECO:0007669"/>
    <property type="project" value="TreeGrafter"/>
</dbReference>
<dbReference type="SUPFAM" id="SSF48452">
    <property type="entry name" value="TPR-like"/>
    <property type="match status" value="1"/>
</dbReference>
<feature type="repeat" description="TPR" evidence="4">
    <location>
        <begin position="165"/>
        <end position="198"/>
    </location>
</feature>
<dbReference type="GO" id="GO:0072380">
    <property type="term" value="C:TRC complex"/>
    <property type="evidence" value="ECO:0007669"/>
    <property type="project" value="TreeGrafter"/>
</dbReference>
<evidence type="ECO:0000256" key="3">
    <source>
        <dbReference type="ARBA" id="ARBA00022803"/>
    </source>
</evidence>
<dbReference type="Gene3D" id="1.20.5.420">
    <property type="entry name" value="Immunoglobulin FC, subunit C"/>
    <property type="match status" value="1"/>
</dbReference>
<feature type="repeat" description="TPR" evidence="4">
    <location>
        <begin position="97"/>
        <end position="130"/>
    </location>
</feature>
<dbReference type="OrthoDB" id="2335338at2759"/>
<dbReference type="InterPro" id="IPR019734">
    <property type="entry name" value="TPR_rpt"/>
</dbReference>
<dbReference type="PROSITE" id="PS50293">
    <property type="entry name" value="TPR_REGION"/>
    <property type="match status" value="1"/>
</dbReference>
<protein>
    <submittedName>
        <fullName evidence="7">TPR-like protein</fullName>
    </submittedName>
</protein>
<feature type="domain" description="SGTA homodimerisation" evidence="6">
    <location>
        <begin position="9"/>
        <end position="67"/>
    </location>
</feature>
<dbReference type="InterPro" id="IPR047150">
    <property type="entry name" value="SGT"/>
</dbReference>
<dbReference type="PANTHER" id="PTHR45831">
    <property type="entry name" value="LD24721P"/>
    <property type="match status" value="1"/>
</dbReference>
<dbReference type="PROSITE" id="PS50005">
    <property type="entry name" value="TPR"/>
    <property type="match status" value="2"/>
</dbReference>
<dbReference type="EMBL" id="KV417379">
    <property type="protein sequence ID" value="KZO89585.1"/>
    <property type="molecule type" value="Genomic_DNA"/>
</dbReference>
<sequence length="324" mass="33655">MSSNPETTRKLIYSILQFLQSSLDDGTVRADDKEGVEVAVQCIGEAFDVSPTDASLSISKPLQEIFAAHLSSTTSSAAPSSAKPTPTPTKAPDLAEAERLKSLGNASMSRKDYPSAITAYTSAISANPQNPVYFSNRAAAHSSLGDHSAAALDAESAIAVDSSFAKAYSRLGHARYSMKQYSAAAEAFRRGLELDPGNGNMKTGLENAEARVAEEPQEAEEEEEEEEEDPRISSPASAAAAAGAGPGGFDMSRAAEMLRGMGGGAGGGAGGMPDLAGLMNNPQIMQAAQQMMANGGLEQLMNNPMMRNLASQFMQGQGRGGGVP</sequence>
<dbReference type="STRING" id="1330018.A0A167FKC2"/>
<dbReference type="GO" id="GO:0016020">
    <property type="term" value="C:membrane"/>
    <property type="evidence" value="ECO:0007669"/>
    <property type="project" value="TreeGrafter"/>
</dbReference>
<keyword evidence="8" id="KW-1185">Reference proteome</keyword>
<keyword evidence="3 4" id="KW-0802">TPR repeat</keyword>
<evidence type="ECO:0000256" key="1">
    <source>
        <dbReference type="ARBA" id="ARBA00008175"/>
    </source>
</evidence>
<dbReference type="Pfam" id="PF16546">
    <property type="entry name" value="SGTA_dimer"/>
    <property type="match status" value="1"/>
</dbReference>
<accession>A0A167FKC2</accession>
<feature type="compositionally biased region" description="Low complexity" evidence="5">
    <location>
        <begin position="73"/>
        <end position="92"/>
    </location>
</feature>
<name>A0A167FKC2_CALVF</name>
<dbReference type="InterPro" id="IPR032374">
    <property type="entry name" value="SGTA_dimer"/>
</dbReference>